<dbReference type="KEGG" id="gtr:GLOTRDRAFT_132530"/>
<accession>S7RBT2</accession>
<dbReference type="GeneID" id="19302518"/>
<dbReference type="HOGENOM" id="CLU_1077898_0_0_1"/>
<keyword evidence="3" id="KW-1185">Reference proteome</keyword>
<feature type="region of interest" description="Disordered" evidence="1">
    <location>
        <begin position="1"/>
        <end position="25"/>
    </location>
</feature>
<evidence type="ECO:0000313" key="3">
    <source>
        <dbReference type="Proteomes" id="UP000030669"/>
    </source>
</evidence>
<protein>
    <submittedName>
        <fullName evidence="2">Uncharacterized protein</fullName>
    </submittedName>
</protein>
<reference evidence="2 3" key="1">
    <citation type="journal article" date="2012" name="Science">
        <title>The Paleozoic origin of enzymatic lignin decomposition reconstructed from 31 fungal genomes.</title>
        <authorList>
            <person name="Floudas D."/>
            <person name="Binder M."/>
            <person name="Riley R."/>
            <person name="Barry K."/>
            <person name="Blanchette R.A."/>
            <person name="Henrissat B."/>
            <person name="Martinez A.T."/>
            <person name="Otillar R."/>
            <person name="Spatafora J.W."/>
            <person name="Yadav J.S."/>
            <person name="Aerts A."/>
            <person name="Benoit I."/>
            <person name="Boyd A."/>
            <person name="Carlson A."/>
            <person name="Copeland A."/>
            <person name="Coutinho P.M."/>
            <person name="de Vries R.P."/>
            <person name="Ferreira P."/>
            <person name="Findley K."/>
            <person name="Foster B."/>
            <person name="Gaskell J."/>
            <person name="Glotzer D."/>
            <person name="Gorecki P."/>
            <person name="Heitman J."/>
            <person name="Hesse C."/>
            <person name="Hori C."/>
            <person name="Igarashi K."/>
            <person name="Jurgens J.A."/>
            <person name="Kallen N."/>
            <person name="Kersten P."/>
            <person name="Kohler A."/>
            <person name="Kuees U."/>
            <person name="Kumar T.K.A."/>
            <person name="Kuo A."/>
            <person name="LaButti K."/>
            <person name="Larrondo L.F."/>
            <person name="Lindquist E."/>
            <person name="Ling A."/>
            <person name="Lombard V."/>
            <person name="Lucas S."/>
            <person name="Lundell T."/>
            <person name="Martin R."/>
            <person name="McLaughlin D.J."/>
            <person name="Morgenstern I."/>
            <person name="Morin E."/>
            <person name="Murat C."/>
            <person name="Nagy L.G."/>
            <person name="Nolan M."/>
            <person name="Ohm R.A."/>
            <person name="Patyshakuliyeva A."/>
            <person name="Rokas A."/>
            <person name="Ruiz-Duenas F.J."/>
            <person name="Sabat G."/>
            <person name="Salamov A."/>
            <person name="Samejima M."/>
            <person name="Schmutz J."/>
            <person name="Slot J.C."/>
            <person name="St John F."/>
            <person name="Stenlid J."/>
            <person name="Sun H."/>
            <person name="Sun S."/>
            <person name="Syed K."/>
            <person name="Tsang A."/>
            <person name="Wiebenga A."/>
            <person name="Young D."/>
            <person name="Pisabarro A."/>
            <person name="Eastwood D.C."/>
            <person name="Martin F."/>
            <person name="Cullen D."/>
            <person name="Grigoriev I.V."/>
            <person name="Hibbett D.S."/>
        </authorList>
    </citation>
    <scope>NUCLEOTIDE SEQUENCE [LARGE SCALE GENOMIC DNA]</scope>
    <source>
        <strain evidence="2 3">ATCC 11539</strain>
    </source>
</reference>
<evidence type="ECO:0000256" key="1">
    <source>
        <dbReference type="SAM" id="MobiDB-lite"/>
    </source>
</evidence>
<feature type="region of interest" description="Disordered" evidence="1">
    <location>
        <begin position="230"/>
        <end position="254"/>
    </location>
</feature>
<dbReference type="RefSeq" id="XP_007869621.1">
    <property type="nucleotide sequence ID" value="XM_007871430.1"/>
</dbReference>
<gene>
    <name evidence="2" type="ORF">GLOTRDRAFT_132530</name>
</gene>
<evidence type="ECO:0000313" key="2">
    <source>
        <dbReference type="EMBL" id="EPQ51710.1"/>
    </source>
</evidence>
<name>S7RBT2_GLOTA</name>
<sequence>MDRRSLPSDPQTPVISPGDTQDHLENDCGLYLPDDLPSARFNNLLGSLPALENDNTRGHLHSCDSLGQDATITGPDRSILSGLQGSFQSHLYDLSEEDTPFSVQYGPRSYRPDAQGGSPVEPGTVLSLENLDPWGAFYDPDALARNTGMMRPDPSLFLDPSYSVQHYLHNAPEEYQSEISTSSSPVQYRLQPYLPDAGGAGPAQRSARPSYGRYTCQFYFEDEAAGQQGDLMSPATVHSDSDRSSFPGSTPDAAWRLY</sequence>
<dbReference type="Proteomes" id="UP000030669">
    <property type="component" value="Unassembled WGS sequence"/>
</dbReference>
<proteinExistence type="predicted"/>
<dbReference type="EMBL" id="KB469309">
    <property type="protein sequence ID" value="EPQ51710.1"/>
    <property type="molecule type" value="Genomic_DNA"/>
</dbReference>
<dbReference type="AlphaFoldDB" id="S7RBT2"/>
<organism evidence="2 3">
    <name type="scientific">Gloeophyllum trabeum (strain ATCC 11539 / FP-39264 / Madison 617)</name>
    <name type="common">Brown rot fungus</name>
    <dbReference type="NCBI Taxonomy" id="670483"/>
    <lineage>
        <taxon>Eukaryota</taxon>
        <taxon>Fungi</taxon>
        <taxon>Dikarya</taxon>
        <taxon>Basidiomycota</taxon>
        <taxon>Agaricomycotina</taxon>
        <taxon>Agaricomycetes</taxon>
        <taxon>Gloeophyllales</taxon>
        <taxon>Gloeophyllaceae</taxon>
        <taxon>Gloeophyllum</taxon>
    </lineage>
</organism>